<evidence type="ECO:0000313" key="2">
    <source>
        <dbReference type="Proteomes" id="UP000886998"/>
    </source>
</evidence>
<organism evidence="1 2">
    <name type="scientific">Trichonephila inaurata madagascariensis</name>
    <dbReference type="NCBI Taxonomy" id="2747483"/>
    <lineage>
        <taxon>Eukaryota</taxon>
        <taxon>Metazoa</taxon>
        <taxon>Ecdysozoa</taxon>
        <taxon>Arthropoda</taxon>
        <taxon>Chelicerata</taxon>
        <taxon>Arachnida</taxon>
        <taxon>Araneae</taxon>
        <taxon>Araneomorphae</taxon>
        <taxon>Entelegynae</taxon>
        <taxon>Araneoidea</taxon>
        <taxon>Nephilidae</taxon>
        <taxon>Trichonephila</taxon>
        <taxon>Trichonephila inaurata</taxon>
    </lineage>
</organism>
<dbReference type="AlphaFoldDB" id="A0A8X6XGE8"/>
<evidence type="ECO:0000313" key="1">
    <source>
        <dbReference type="EMBL" id="GFY51974.1"/>
    </source>
</evidence>
<sequence length="133" mass="15544">MRIVRSCSFPSSLQFICCAKLRELIPDEKNVLREIHLPSGLRVFLENNLGWLLESRCTESNIQVIPFTRKVRLGYCSDDYSATRLQISEMELADRILRRIFDEENARRVPRTSNFLVSRMLPHNPTVVQNLHN</sequence>
<dbReference type="OrthoDB" id="5951542at2759"/>
<reference evidence="1" key="1">
    <citation type="submission" date="2020-08" db="EMBL/GenBank/DDBJ databases">
        <title>Multicomponent nature underlies the extraordinary mechanical properties of spider dragline silk.</title>
        <authorList>
            <person name="Kono N."/>
            <person name="Nakamura H."/>
            <person name="Mori M."/>
            <person name="Yoshida Y."/>
            <person name="Ohtoshi R."/>
            <person name="Malay A.D."/>
            <person name="Moran D.A.P."/>
            <person name="Tomita M."/>
            <person name="Numata K."/>
            <person name="Arakawa K."/>
        </authorList>
    </citation>
    <scope>NUCLEOTIDE SEQUENCE</scope>
</reference>
<name>A0A8X6XGE8_9ARAC</name>
<protein>
    <submittedName>
        <fullName evidence="1">SPRY domain-containing SOCS box protein 3</fullName>
    </submittedName>
</protein>
<keyword evidence="2" id="KW-1185">Reference proteome</keyword>
<proteinExistence type="predicted"/>
<dbReference type="EMBL" id="BMAV01008400">
    <property type="protein sequence ID" value="GFY51974.1"/>
    <property type="molecule type" value="Genomic_DNA"/>
</dbReference>
<gene>
    <name evidence="1" type="primary">Spsb3</name>
    <name evidence="1" type="ORF">TNIN_460181</name>
</gene>
<accession>A0A8X6XGE8</accession>
<comment type="caution">
    <text evidence="1">The sequence shown here is derived from an EMBL/GenBank/DDBJ whole genome shotgun (WGS) entry which is preliminary data.</text>
</comment>
<dbReference type="Proteomes" id="UP000886998">
    <property type="component" value="Unassembled WGS sequence"/>
</dbReference>